<protein>
    <submittedName>
        <fullName evidence="2">Uncharacterized protein</fullName>
    </submittedName>
</protein>
<dbReference type="EMBL" id="JAUKUD010000005">
    <property type="protein sequence ID" value="KAK0743669.1"/>
    <property type="molecule type" value="Genomic_DNA"/>
</dbReference>
<dbReference type="Proteomes" id="UP001172155">
    <property type="component" value="Unassembled WGS sequence"/>
</dbReference>
<sequence length="164" mass="17954">MDTTQTTRPGLAPSPPSYLKSTPHTTPRLVARGASLIQHSFPSVWVCSTCDAPHSVLEILAGTGEEDGVACACGKPTLQAVYDQFGRIFLFWRDDAAVHDLRDAAKVQEAAWRIWEAGAEPWLEDVLALEAEREKRARRAGFGRRGSLSSEDSLDVEMAGVECR</sequence>
<feature type="region of interest" description="Disordered" evidence="1">
    <location>
        <begin position="1"/>
        <end position="24"/>
    </location>
</feature>
<comment type="caution">
    <text evidence="2">The sequence shown here is derived from an EMBL/GenBank/DDBJ whole genome shotgun (WGS) entry which is preliminary data.</text>
</comment>
<organism evidence="2 3">
    <name type="scientific">Schizothecium vesticola</name>
    <dbReference type="NCBI Taxonomy" id="314040"/>
    <lineage>
        <taxon>Eukaryota</taxon>
        <taxon>Fungi</taxon>
        <taxon>Dikarya</taxon>
        <taxon>Ascomycota</taxon>
        <taxon>Pezizomycotina</taxon>
        <taxon>Sordariomycetes</taxon>
        <taxon>Sordariomycetidae</taxon>
        <taxon>Sordariales</taxon>
        <taxon>Schizotheciaceae</taxon>
        <taxon>Schizothecium</taxon>
    </lineage>
</organism>
<reference evidence="2" key="1">
    <citation type="submission" date="2023-06" db="EMBL/GenBank/DDBJ databases">
        <title>Genome-scale phylogeny and comparative genomics of the fungal order Sordariales.</title>
        <authorList>
            <consortium name="Lawrence Berkeley National Laboratory"/>
            <person name="Hensen N."/>
            <person name="Bonometti L."/>
            <person name="Westerberg I."/>
            <person name="Brannstrom I.O."/>
            <person name="Guillou S."/>
            <person name="Cros-Aarteil S."/>
            <person name="Calhoun S."/>
            <person name="Haridas S."/>
            <person name="Kuo A."/>
            <person name="Mondo S."/>
            <person name="Pangilinan J."/>
            <person name="Riley R."/>
            <person name="LaButti K."/>
            <person name="Andreopoulos B."/>
            <person name="Lipzen A."/>
            <person name="Chen C."/>
            <person name="Yanf M."/>
            <person name="Daum C."/>
            <person name="Ng V."/>
            <person name="Clum A."/>
            <person name="Steindorff A."/>
            <person name="Ohm R."/>
            <person name="Martin F."/>
            <person name="Silar P."/>
            <person name="Natvig D."/>
            <person name="Lalanne C."/>
            <person name="Gautier V."/>
            <person name="Ament-velasquez S.L."/>
            <person name="Kruys A."/>
            <person name="Hutchinson M.I."/>
            <person name="Powell A.J."/>
            <person name="Barry K."/>
            <person name="Miller A.N."/>
            <person name="Grigoriev I.V."/>
            <person name="Debuchy R."/>
            <person name="Gladieux P."/>
            <person name="Thoren M.H."/>
            <person name="Johannesson H."/>
        </authorList>
    </citation>
    <scope>NUCLEOTIDE SEQUENCE</scope>
    <source>
        <strain evidence="2">SMH3187-1</strain>
    </source>
</reference>
<evidence type="ECO:0000313" key="3">
    <source>
        <dbReference type="Proteomes" id="UP001172155"/>
    </source>
</evidence>
<evidence type="ECO:0000256" key="1">
    <source>
        <dbReference type="SAM" id="MobiDB-lite"/>
    </source>
</evidence>
<name>A0AA40K2M0_9PEZI</name>
<evidence type="ECO:0000313" key="2">
    <source>
        <dbReference type="EMBL" id="KAK0743669.1"/>
    </source>
</evidence>
<dbReference type="AlphaFoldDB" id="A0AA40K2M0"/>
<keyword evidence="3" id="KW-1185">Reference proteome</keyword>
<proteinExistence type="predicted"/>
<accession>A0AA40K2M0</accession>
<gene>
    <name evidence="2" type="ORF">B0T18DRAFT_188402</name>
</gene>